<reference evidence="8" key="1">
    <citation type="submission" date="2021-02" db="EMBL/GenBank/DDBJ databases">
        <authorList>
            <person name="Bekaert M."/>
        </authorList>
    </citation>
    <scope>NUCLEOTIDE SEQUENCE</scope>
    <source>
        <strain evidence="8">IoA-00</strain>
    </source>
</reference>
<dbReference type="AlphaFoldDB" id="A0A7R8DA11"/>
<dbReference type="GO" id="GO:0098553">
    <property type="term" value="C:lumenal side of endoplasmic reticulum membrane"/>
    <property type="evidence" value="ECO:0007669"/>
    <property type="project" value="TreeGrafter"/>
</dbReference>
<evidence type="ECO:0000313" key="9">
    <source>
        <dbReference type="Proteomes" id="UP000675881"/>
    </source>
</evidence>
<dbReference type="SMART" id="SM00730">
    <property type="entry name" value="PSN"/>
    <property type="match status" value="1"/>
</dbReference>
<evidence type="ECO:0000256" key="7">
    <source>
        <dbReference type="ARBA" id="ARBA00023136"/>
    </source>
</evidence>
<dbReference type="Proteomes" id="UP000675881">
    <property type="component" value="Chromosome 8"/>
</dbReference>
<evidence type="ECO:0000313" key="8">
    <source>
        <dbReference type="EMBL" id="CAF3022342.1"/>
    </source>
</evidence>
<evidence type="ECO:0000256" key="6">
    <source>
        <dbReference type="ARBA" id="ARBA00022989"/>
    </source>
</evidence>
<organism evidence="8 9">
    <name type="scientific">Lepeophtheirus salmonis</name>
    <name type="common">Salmon louse</name>
    <name type="synonym">Caligus salmonis</name>
    <dbReference type="NCBI Taxonomy" id="72036"/>
    <lineage>
        <taxon>Eukaryota</taxon>
        <taxon>Metazoa</taxon>
        <taxon>Ecdysozoa</taxon>
        <taxon>Arthropoda</taxon>
        <taxon>Crustacea</taxon>
        <taxon>Multicrustacea</taxon>
        <taxon>Hexanauplia</taxon>
        <taxon>Copepoda</taxon>
        <taxon>Siphonostomatoida</taxon>
        <taxon>Caligidae</taxon>
        <taxon>Lepeophtheirus</taxon>
    </lineage>
</organism>
<dbReference type="EC" id="3.4.23.-" evidence="8"/>
<evidence type="ECO:0000256" key="4">
    <source>
        <dbReference type="ARBA" id="ARBA00022801"/>
    </source>
</evidence>
<dbReference type="Pfam" id="PF04258">
    <property type="entry name" value="Peptidase_A22B"/>
    <property type="match status" value="1"/>
</dbReference>
<keyword evidence="5" id="KW-0256">Endoplasmic reticulum</keyword>
<dbReference type="EMBL" id="HG994587">
    <property type="protein sequence ID" value="CAF3022342.1"/>
    <property type="molecule type" value="Genomic_DNA"/>
</dbReference>
<dbReference type="OrthoDB" id="29661at2759"/>
<keyword evidence="3" id="KW-0812">Transmembrane</keyword>
<keyword evidence="9" id="KW-1185">Reference proteome</keyword>
<dbReference type="GO" id="GO:0098554">
    <property type="term" value="C:cytoplasmic side of endoplasmic reticulum membrane"/>
    <property type="evidence" value="ECO:0007669"/>
    <property type="project" value="TreeGrafter"/>
</dbReference>
<dbReference type="PANTHER" id="PTHR12174:SF23">
    <property type="entry name" value="MINOR HISTOCOMPATIBILITY ANTIGEN H13"/>
    <property type="match status" value="1"/>
</dbReference>
<accession>A0A7R8DA11</accession>
<protein>
    <submittedName>
        <fullName evidence="8">HM13</fullName>
        <ecNumber evidence="8">3.4.23.-</ecNumber>
    </submittedName>
</protein>
<dbReference type="InterPro" id="IPR006639">
    <property type="entry name" value="Preselin/SPP"/>
</dbReference>
<evidence type="ECO:0000256" key="1">
    <source>
        <dbReference type="ARBA" id="ARBA00004477"/>
    </source>
</evidence>
<comment type="subcellular location">
    <subcellularLocation>
        <location evidence="1">Endoplasmic reticulum membrane</location>
        <topology evidence="1">Multi-pass membrane protein</topology>
    </subcellularLocation>
</comment>
<keyword evidence="4 8" id="KW-0378">Hydrolase</keyword>
<dbReference type="InterPro" id="IPR007369">
    <property type="entry name" value="Peptidase_A22B_SPP"/>
</dbReference>
<keyword evidence="7" id="KW-0472">Membrane</keyword>
<dbReference type="PANTHER" id="PTHR12174">
    <property type="entry name" value="SIGNAL PEPTIDE PEPTIDASE"/>
    <property type="match status" value="1"/>
</dbReference>
<dbReference type="GO" id="GO:0006465">
    <property type="term" value="P:signal peptide processing"/>
    <property type="evidence" value="ECO:0007669"/>
    <property type="project" value="TreeGrafter"/>
</dbReference>
<evidence type="ECO:0000256" key="3">
    <source>
        <dbReference type="ARBA" id="ARBA00022692"/>
    </source>
</evidence>
<keyword evidence="6" id="KW-1133">Transmembrane helix</keyword>
<sequence length="240" mass="26648">MNYRSNSCTADGYRVYKLYKALKIGTKVPATLEGTVMAYGALLIMALVPIFFGSFRSVDSHKEQVENSERTGEKPETMTSHDAAIHDIVALALSSVLGVWYLFKKHWIANNIFGLAFAINGIELLHLNNVMTGCILLGGLFFYDVFWVFGTNVMVTVATNFEAPIKLVFPQDLMEKGVFGASNMAMLGLGDIVIPGIFVALLLRYDRSLNRKSNFTTFTLVLSHMFLDSSRRSKILGTHS</sequence>
<proteinExistence type="inferred from homology"/>
<evidence type="ECO:0000256" key="5">
    <source>
        <dbReference type="ARBA" id="ARBA00022824"/>
    </source>
</evidence>
<dbReference type="GO" id="GO:0033619">
    <property type="term" value="P:membrane protein proteolysis"/>
    <property type="evidence" value="ECO:0007669"/>
    <property type="project" value="TreeGrafter"/>
</dbReference>
<gene>
    <name evidence="8" type="ORF">LSAA_13929</name>
</gene>
<dbReference type="GO" id="GO:0042500">
    <property type="term" value="F:aspartic endopeptidase activity, intramembrane cleaving"/>
    <property type="evidence" value="ECO:0007669"/>
    <property type="project" value="InterPro"/>
</dbReference>
<name>A0A7R8DA11_LEPSM</name>
<evidence type="ECO:0000256" key="2">
    <source>
        <dbReference type="ARBA" id="ARBA00006859"/>
    </source>
</evidence>
<comment type="similarity">
    <text evidence="2">Belongs to the peptidase A22B family.</text>
</comment>